<dbReference type="CDD" id="cd00082">
    <property type="entry name" value="HisKA"/>
    <property type="match status" value="1"/>
</dbReference>
<evidence type="ECO:0000256" key="3">
    <source>
        <dbReference type="ARBA" id="ARBA00012438"/>
    </source>
</evidence>
<keyword evidence="10 13" id="KW-1133">Transmembrane helix</keyword>
<keyword evidence="9" id="KW-0067">ATP-binding</keyword>
<keyword evidence="5" id="KW-0808">Transferase</keyword>
<feature type="transmembrane region" description="Helical" evidence="13">
    <location>
        <begin position="21"/>
        <end position="41"/>
    </location>
</feature>
<keyword evidence="7" id="KW-0547">Nucleotide-binding</keyword>
<comment type="subcellular location">
    <subcellularLocation>
        <location evidence="2">Cell membrane</location>
        <topology evidence="2">Multi-pass membrane protein</topology>
    </subcellularLocation>
</comment>
<dbReference type="InterPro" id="IPR033479">
    <property type="entry name" value="dCache_1"/>
</dbReference>
<sequence length="614" mass="66740">MPFRRFDFRILAFWRTRSRRIWFALILTWLIVTVAAAYLAGATARRDASAELGRQSEAAAALHAAVLRSELEKHRSLPLALATDPEIAQLLDAAPGASSEAINRKLEELARQTRAAVIYVIDAKGQTRAASNWRLPTSFVGADYSFRPYFIGAMRNGRAEFFALGTVSGRPGLYLSRRVDDARGRPVGVVVVKVEFDALEAEWAASGEPAYVVDPGGVILITSVPEWRFRTLKPLDLASRQLTLADQTLGHEALTPLPFATPDTNRPSLIKAPLGGVERDWMHSRAGTATPGWTLHLLTPTRGAVERATANARALTALILTLIFGVGGVLLRRRQQAVARERATEAARIELERRIAERTQDLSDANMALNRQIEERQLAEAAREALRDELVQAGKLAALGQIAAGVAHEINQPVAAIRTQAETAAAYLERDQASKAARPLQKIGDLTARIGAITQELRAFSRKAEPRLEAVPLPQAIDGALLLLGGRMRQLGVRLVREKPPANLMIMGDRFRLEQVIVNLMQNAMEALEDTPAPVVTLSILHRGAEIDLIVADNGPGVPADIRDQLFTPFVTSKPNGLGLGLVICRDIIASFGGELSLRPSPAGAEFVITLKAA</sequence>
<dbReference type="Pfam" id="PF02518">
    <property type="entry name" value="HATPase_c"/>
    <property type="match status" value="1"/>
</dbReference>
<dbReference type="EC" id="2.7.13.3" evidence="3"/>
<dbReference type="InterPro" id="IPR003594">
    <property type="entry name" value="HATPase_dom"/>
</dbReference>
<keyword evidence="4" id="KW-1003">Cell membrane</keyword>
<dbReference type="RefSeq" id="WP_219354348.1">
    <property type="nucleotide sequence ID" value="NZ_CP080034.1"/>
</dbReference>
<keyword evidence="16" id="KW-1185">Reference proteome</keyword>
<evidence type="ECO:0000256" key="9">
    <source>
        <dbReference type="ARBA" id="ARBA00022840"/>
    </source>
</evidence>
<dbReference type="PANTHER" id="PTHR43065">
    <property type="entry name" value="SENSOR HISTIDINE KINASE"/>
    <property type="match status" value="1"/>
</dbReference>
<proteinExistence type="predicted"/>
<evidence type="ECO:0000256" key="11">
    <source>
        <dbReference type="ARBA" id="ARBA00023012"/>
    </source>
</evidence>
<dbReference type="CDD" id="cd12914">
    <property type="entry name" value="PDC1_DGC_like"/>
    <property type="match status" value="1"/>
</dbReference>
<organism evidence="15 16">
    <name type="scientific">Brevundimonas nasdae</name>
    <dbReference type="NCBI Taxonomy" id="172043"/>
    <lineage>
        <taxon>Bacteria</taxon>
        <taxon>Pseudomonadati</taxon>
        <taxon>Pseudomonadota</taxon>
        <taxon>Alphaproteobacteria</taxon>
        <taxon>Caulobacterales</taxon>
        <taxon>Caulobacteraceae</taxon>
        <taxon>Brevundimonas</taxon>
    </lineage>
</organism>
<evidence type="ECO:0000256" key="8">
    <source>
        <dbReference type="ARBA" id="ARBA00022777"/>
    </source>
</evidence>
<evidence type="ECO:0000256" key="6">
    <source>
        <dbReference type="ARBA" id="ARBA00022692"/>
    </source>
</evidence>
<evidence type="ECO:0000256" key="5">
    <source>
        <dbReference type="ARBA" id="ARBA00022679"/>
    </source>
</evidence>
<dbReference type="InterPro" id="IPR005467">
    <property type="entry name" value="His_kinase_dom"/>
</dbReference>
<dbReference type="GO" id="GO:0016301">
    <property type="term" value="F:kinase activity"/>
    <property type="evidence" value="ECO:0007669"/>
    <property type="project" value="UniProtKB-KW"/>
</dbReference>
<name>A0ABX8TLE1_9CAUL</name>
<evidence type="ECO:0000259" key="14">
    <source>
        <dbReference type="PROSITE" id="PS50109"/>
    </source>
</evidence>
<dbReference type="InterPro" id="IPR003661">
    <property type="entry name" value="HisK_dim/P_dom"/>
</dbReference>
<keyword evidence="6 13" id="KW-0812">Transmembrane</keyword>
<evidence type="ECO:0000256" key="13">
    <source>
        <dbReference type="SAM" id="Phobius"/>
    </source>
</evidence>
<accession>A0ABX8TLE1</accession>
<feature type="domain" description="Histidine kinase" evidence="14">
    <location>
        <begin position="405"/>
        <end position="614"/>
    </location>
</feature>
<dbReference type="Proteomes" id="UP000824334">
    <property type="component" value="Chromosome"/>
</dbReference>
<dbReference type="PANTHER" id="PTHR43065:SF46">
    <property type="entry name" value="C4-DICARBOXYLATE TRANSPORT SENSOR PROTEIN DCTB"/>
    <property type="match status" value="1"/>
</dbReference>
<evidence type="ECO:0000256" key="7">
    <source>
        <dbReference type="ARBA" id="ARBA00022741"/>
    </source>
</evidence>
<keyword evidence="8 15" id="KW-0418">Kinase</keyword>
<dbReference type="GeneID" id="94375162"/>
<comment type="catalytic activity">
    <reaction evidence="1">
        <text>ATP + protein L-histidine = ADP + protein N-phospho-L-histidine.</text>
        <dbReference type="EC" id="2.7.13.3"/>
    </reaction>
</comment>
<evidence type="ECO:0000313" key="16">
    <source>
        <dbReference type="Proteomes" id="UP000824334"/>
    </source>
</evidence>
<dbReference type="SMART" id="SM00388">
    <property type="entry name" value="HisKA"/>
    <property type="match status" value="1"/>
</dbReference>
<evidence type="ECO:0000256" key="10">
    <source>
        <dbReference type="ARBA" id="ARBA00022989"/>
    </source>
</evidence>
<gene>
    <name evidence="15" type="ORF">KWG56_07785</name>
</gene>
<dbReference type="EMBL" id="CP080034">
    <property type="protein sequence ID" value="QYC11839.1"/>
    <property type="molecule type" value="Genomic_DNA"/>
</dbReference>
<dbReference type="Pfam" id="PF00512">
    <property type="entry name" value="HisKA"/>
    <property type="match status" value="1"/>
</dbReference>
<dbReference type="SMART" id="SM00387">
    <property type="entry name" value="HATPase_c"/>
    <property type="match status" value="1"/>
</dbReference>
<reference evidence="15 16" key="1">
    <citation type="submission" date="2021-07" db="EMBL/GenBank/DDBJ databases">
        <title>Isolation and characterization of bacteria from a gold mining with a capacity of golden bioaccumulation.</title>
        <authorList>
            <person name="Yang X.J."/>
        </authorList>
    </citation>
    <scope>NUCLEOTIDE SEQUENCE [LARGE SCALE GENOMIC DNA]</scope>
    <source>
        <strain evidence="15 16">Au29</strain>
    </source>
</reference>
<keyword evidence="11" id="KW-0902">Two-component regulatory system</keyword>
<evidence type="ECO:0000256" key="12">
    <source>
        <dbReference type="ARBA" id="ARBA00023136"/>
    </source>
</evidence>
<keyword evidence="12 13" id="KW-0472">Membrane</keyword>
<evidence type="ECO:0000313" key="15">
    <source>
        <dbReference type="EMBL" id="QYC11839.1"/>
    </source>
</evidence>
<evidence type="ECO:0000256" key="4">
    <source>
        <dbReference type="ARBA" id="ARBA00022475"/>
    </source>
</evidence>
<dbReference type="Pfam" id="PF02743">
    <property type="entry name" value="dCache_1"/>
    <property type="match status" value="1"/>
</dbReference>
<dbReference type="PROSITE" id="PS50109">
    <property type="entry name" value="HIS_KIN"/>
    <property type="match status" value="1"/>
</dbReference>
<protein>
    <recommendedName>
        <fullName evidence="3">histidine kinase</fullName>
        <ecNumber evidence="3">2.7.13.3</ecNumber>
    </recommendedName>
</protein>
<evidence type="ECO:0000256" key="2">
    <source>
        <dbReference type="ARBA" id="ARBA00004651"/>
    </source>
</evidence>
<dbReference type="InterPro" id="IPR017055">
    <property type="entry name" value="Sig_transdc_His_kinase_DctB"/>
</dbReference>
<evidence type="ECO:0000256" key="1">
    <source>
        <dbReference type="ARBA" id="ARBA00000085"/>
    </source>
</evidence>
<dbReference type="PIRSF" id="PIRSF036431">
    <property type="entry name" value="STHK_DctB"/>
    <property type="match status" value="1"/>
</dbReference>